<dbReference type="EMBL" id="BK015022">
    <property type="protein sequence ID" value="DAD87554.1"/>
    <property type="molecule type" value="Genomic_DNA"/>
</dbReference>
<name>A0A8S5MZW0_9CAUD</name>
<proteinExistence type="predicted"/>
<evidence type="ECO:0000313" key="1">
    <source>
        <dbReference type="EMBL" id="DAD87554.1"/>
    </source>
</evidence>
<accession>A0A8S5MZW0</accession>
<sequence>MTKKYDKEYIERCNKQIWEILNDKAEYDDWTQICLSVQNAVQAAANTWGISSPEQQTQMGRFINELVVSNVLPNLTNFNITFSKKGE</sequence>
<organism evidence="1">
    <name type="scientific">Siphoviridae sp. ctAUQ2</name>
    <dbReference type="NCBI Taxonomy" id="2826182"/>
    <lineage>
        <taxon>Viruses</taxon>
        <taxon>Duplodnaviria</taxon>
        <taxon>Heunggongvirae</taxon>
        <taxon>Uroviricota</taxon>
        <taxon>Caudoviricetes</taxon>
    </lineage>
</organism>
<reference evidence="1" key="1">
    <citation type="journal article" date="2021" name="Proc. Natl. Acad. Sci. U.S.A.">
        <title>A Catalog of Tens of Thousands of Viruses from Human Metagenomes Reveals Hidden Associations with Chronic Diseases.</title>
        <authorList>
            <person name="Tisza M.J."/>
            <person name="Buck C.B."/>
        </authorList>
    </citation>
    <scope>NUCLEOTIDE SEQUENCE</scope>
    <source>
        <strain evidence="1">CtAUQ2</strain>
    </source>
</reference>
<protein>
    <submittedName>
        <fullName evidence="1">Uncharacterized protein</fullName>
    </submittedName>
</protein>